<dbReference type="InterPro" id="IPR002156">
    <property type="entry name" value="RNaseH_domain"/>
</dbReference>
<dbReference type="Gene3D" id="3.30.420.10">
    <property type="entry name" value="Ribonuclease H-like superfamily/Ribonuclease H"/>
    <property type="match status" value="1"/>
</dbReference>
<dbReference type="Proteomes" id="UP000187203">
    <property type="component" value="Unassembled WGS sequence"/>
</dbReference>
<dbReference type="PANTHER" id="PTHR47074">
    <property type="entry name" value="BNAC02G40300D PROTEIN"/>
    <property type="match status" value="1"/>
</dbReference>
<dbReference type="SUPFAM" id="SSF53098">
    <property type="entry name" value="Ribonuclease H-like"/>
    <property type="match status" value="1"/>
</dbReference>
<dbReference type="CDD" id="cd06222">
    <property type="entry name" value="RNase_H_like"/>
    <property type="match status" value="1"/>
</dbReference>
<dbReference type="PANTHER" id="PTHR47074:SF48">
    <property type="entry name" value="POLYNUCLEOTIDYL TRANSFERASE, RIBONUCLEASE H-LIKE SUPERFAMILY PROTEIN"/>
    <property type="match status" value="1"/>
</dbReference>
<gene>
    <name evidence="2" type="ORF">COLO4_22308</name>
</gene>
<sequence>MATWFDPADATTIRNTPLSYYGASDVLIWHEDSLGKFSVRSGYLVTRRILGHTVRFRAERLSIWQLLWKSKIYHTLFDCPYSRKVWSDVGIWMLDIDLNFSDSPIDYWIEFFRRAHEHNSLDLCLSVLSEIWRNRNGCFHQTVFFHYKVQRWTAPPPGIVKINVDAAFQAATCSATLAMVARGSNGEIMMCATLKMDNVPSALHVELMAIHLGLGEAREAGYGRIVLESDSSLAVNEVNKPSDSLHEWRVVVVDIQFIISEFMSSYVVPIRRMPNFFSHELAKIDCIVGEKKVWKQSLPLGYCNPDI</sequence>
<keyword evidence="3" id="KW-1185">Reference proteome</keyword>
<dbReference type="Pfam" id="PF13456">
    <property type="entry name" value="RVT_3"/>
    <property type="match status" value="1"/>
</dbReference>
<accession>A0A1R3IMY0</accession>
<organism evidence="2 3">
    <name type="scientific">Corchorus olitorius</name>
    <dbReference type="NCBI Taxonomy" id="93759"/>
    <lineage>
        <taxon>Eukaryota</taxon>
        <taxon>Viridiplantae</taxon>
        <taxon>Streptophyta</taxon>
        <taxon>Embryophyta</taxon>
        <taxon>Tracheophyta</taxon>
        <taxon>Spermatophyta</taxon>
        <taxon>Magnoliopsida</taxon>
        <taxon>eudicotyledons</taxon>
        <taxon>Gunneridae</taxon>
        <taxon>Pentapetalae</taxon>
        <taxon>rosids</taxon>
        <taxon>malvids</taxon>
        <taxon>Malvales</taxon>
        <taxon>Malvaceae</taxon>
        <taxon>Grewioideae</taxon>
        <taxon>Apeibeae</taxon>
        <taxon>Corchorus</taxon>
    </lineage>
</organism>
<dbReference type="GO" id="GO:0003676">
    <property type="term" value="F:nucleic acid binding"/>
    <property type="evidence" value="ECO:0007669"/>
    <property type="project" value="InterPro"/>
</dbReference>
<evidence type="ECO:0000259" key="1">
    <source>
        <dbReference type="Pfam" id="PF13456"/>
    </source>
</evidence>
<dbReference type="InterPro" id="IPR012337">
    <property type="entry name" value="RNaseH-like_sf"/>
</dbReference>
<name>A0A1R3IMY0_9ROSI</name>
<dbReference type="InterPro" id="IPR036397">
    <property type="entry name" value="RNaseH_sf"/>
</dbReference>
<dbReference type="EMBL" id="AWUE01017907">
    <property type="protein sequence ID" value="OMO83944.1"/>
    <property type="molecule type" value="Genomic_DNA"/>
</dbReference>
<proteinExistence type="predicted"/>
<dbReference type="OrthoDB" id="1002684at2759"/>
<dbReference type="AlphaFoldDB" id="A0A1R3IMY0"/>
<comment type="caution">
    <text evidence="2">The sequence shown here is derived from an EMBL/GenBank/DDBJ whole genome shotgun (WGS) entry which is preliminary data.</text>
</comment>
<protein>
    <recommendedName>
        <fullName evidence="1">RNase H type-1 domain-containing protein</fullName>
    </recommendedName>
</protein>
<dbReference type="InterPro" id="IPR044730">
    <property type="entry name" value="RNase_H-like_dom_plant"/>
</dbReference>
<reference evidence="3" key="1">
    <citation type="submission" date="2013-09" db="EMBL/GenBank/DDBJ databases">
        <title>Corchorus olitorius genome sequencing.</title>
        <authorList>
            <person name="Alam M."/>
            <person name="Haque M.S."/>
            <person name="Islam M.S."/>
            <person name="Emdad E.M."/>
            <person name="Islam M.M."/>
            <person name="Ahmed B."/>
            <person name="Halim A."/>
            <person name="Hossen Q.M.M."/>
            <person name="Hossain M.Z."/>
            <person name="Ahmed R."/>
            <person name="Khan M.M."/>
            <person name="Islam R."/>
            <person name="Rashid M.M."/>
            <person name="Khan S.A."/>
            <person name="Rahman M.S."/>
            <person name="Alam M."/>
            <person name="Yahiya A.S."/>
            <person name="Khan M.S."/>
            <person name="Azam M.S."/>
            <person name="Haque T."/>
            <person name="Lashkar M.Z.H."/>
            <person name="Akhand A.I."/>
            <person name="Morshed G."/>
            <person name="Roy S."/>
            <person name="Uddin K.S."/>
            <person name="Rabeya T."/>
            <person name="Hossain A.S."/>
            <person name="Chowdhury A."/>
            <person name="Snigdha A.R."/>
            <person name="Mortoza M.S."/>
            <person name="Matin S.A."/>
            <person name="Hoque S.M.E."/>
            <person name="Islam M.K."/>
            <person name="Roy D.K."/>
            <person name="Haider R."/>
            <person name="Moosa M.M."/>
            <person name="Elias S.M."/>
            <person name="Hasan A.M."/>
            <person name="Jahan S."/>
            <person name="Shafiuddin M."/>
            <person name="Mahmood N."/>
            <person name="Shommy N.S."/>
        </authorList>
    </citation>
    <scope>NUCLEOTIDE SEQUENCE [LARGE SCALE GENOMIC DNA]</scope>
    <source>
        <strain evidence="3">cv. O-4</strain>
    </source>
</reference>
<dbReference type="GO" id="GO:0004523">
    <property type="term" value="F:RNA-DNA hybrid ribonuclease activity"/>
    <property type="evidence" value="ECO:0007669"/>
    <property type="project" value="InterPro"/>
</dbReference>
<dbReference type="InterPro" id="IPR052929">
    <property type="entry name" value="RNase_H-like_EbsB-rel"/>
</dbReference>
<evidence type="ECO:0000313" key="3">
    <source>
        <dbReference type="Proteomes" id="UP000187203"/>
    </source>
</evidence>
<evidence type="ECO:0000313" key="2">
    <source>
        <dbReference type="EMBL" id="OMO83944.1"/>
    </source>
</evidence>
<feature type="domain" description="RNase H type-1" evidence="1">
    <location>
        <begin position="163"/>
        <end position="283"/>
    </location>
</feature>
<dbReference type="STRING" id="93759.A0A1R3IMY0"/>